<accession>Q81UD7</accession>
<organism evidence="1 2">
    <name type="scientific">Bacillus anthracis</name>
    <name type="common">anthrax bacterium</name>
    <dbReference type="NCBI Taxonomy" id="1392"/>
    <lineage>
        <taxon>Bacteria</taxon>
        <taxon>Bacillati</taxon>
        <taxon>Bacillota</taxon>
        <taxon>Bacilli</taxon>
        <taxon>Bacillales</taxon>
        <taxon>Bacillaceae</taxon>
        <taxon>Bacillus</taxon>
        <taxon>Bacillus cereus group</taxon>
    </lineage>
</organism>
<name>A0A1T3V2K9_BACAN</name>
<reference evidence="1 2" key="1">
    <citation type="journal article" date="2009" name="J. Bacteriol.">
        <title>The complete genome sequence of Bacillus anthracis Ames 'Ancestor'.</title>
        <authorList>
            <person name="Ravel J."/>
            <person name="Jiang L."/>
            <person name="Stanley S.T."/>
            <person name="Wilson M.R."/>
            <person name="Decker R.S."/>
            <person name="Read T.D."/>
            <person name="Worsham P."/>
            <person name="Keim P.S."/>
            <person name="Salzberg S.L."/>
            <person name="Fraser-Liggett C.M."/>
            <person name="Rasko D.A."/>
        </authorList>
    </citation>
    <scope>NUCLEOTIDE SEQUENCE [LARGE SCALE GENOMIC DNA]</scope>
    <source>
        <strain evidence="2">Ames ancestor</strain>
    </source>
</reference>
<accession>Q6KJD1</accession>
<accession>E9QSF6</accession>
<dbReference type="EMBL" id="AE017334">
    <property type="protein sequence ID" value="AAT35285.1"/>
    <property type="molecule type" value="Genomic_DNA"/>
</dbReference>
<dbReference type="Proteomes" id="UP000000594">
    <property type="component" value="Chromosome"/>
</dbReference>
<evidence type="ECO:0000313" key="1">
    <source>
        <dbReference type="EMBL" id="AAT35285.1"/>
    </source>
</evidence>
<dbReference type="KEGG" id="bar:GBAA_0940"/>
<evidence type="ECO:0000313" key="2">
    <source>
        <dbReference type="Proteomes" id="UP000000594"/>
    </source>
</evidence>
<proteinExistence type="predicted"/>
<dbReference type="AlphaFoldDB" id="A0A1T3V2K9"/>
<protein>
    <submittedName>
        <fullName evidence="1">Uncharacterized protein</fullName>
    </submittedName>
</protein>
<keyword evidence="2" id="KW-1185">Reference proteome</keyword>
<gene>
    <name evidence="1" type="ordered locus">GBAA_0940</name>
</gene>
<sequence length="30" mass="3452">MARSFIIKNKCSLNGETTTPVIVTIKYYLF</sequence>
<accession>A0A1T3V2K9</accession>